<dbReference type="OrthoDB" id="9788221at2"/>
<protein>
    <submittedName>
        <fullName evidence="2">Phenazine biosynthesis protein PhzF</fullName>
    </submittedName>
</protein>
<name>A0A402DRZ3_9CELL</name>
<dbReference type="EMBL" id="BIMR01000141">
    <property type="protein sequence ID" value="GCE76878.1"/>
    <property type="molecule type" value="Genomic_DNA"/>
</dbReference>
<dbReference type="InterPro" id="IPR003719">
    <property type="entry name" value="Phenazine_PhzF-like"/>
</dbReference>
<dbReference type="GO" id="GO:0005737">
    <property type="term" value="C:cytoplasm"/>
    <property type="evidence" value="ECO:0007669"/>
    <property type="project" value="TreeGrafter"/>
</dbReference>
<dbReference type="PANTHER" id="PTHR13774:SF32">
    <property type="entry name" value="ANTISENSE-ENHANCING SEQUENCE 1"/>
    <property type="match status" value="1"/>
</dbReference>
<dbReference type="PIRSF" id="PIRSF016184">
    <property type="entry name" value="PhzC_PhzF"/>
    <property type="match status" value="1"/>
</dbReference>
<evidence type="ECO:0000313" key="2">
    <source>
        <dbReference type="EMBL" id="GCE76878.1"/>
    </source>
</evidence>
<reference evidence="2 3" key="1">
    <citation type="submission" date="2019-01" db="EMBL/GenBank/DDBJ databases">
        <title>Draft genome sequence of Cellulomonas takizawaensis strain TKZ-21.</title>
        <authorList>
            <person name="Yamamura H."/>
            <person name="Hayashi T."/>
            <person name="Hamada M."/>
            <person name="Serisawa Y."/>
            <person name="Matsuyama K."/>
            <person name="Nakagawa Y."/>
            <person name="Otoguro M."/>
            <person name="Yanagida F."/>
            <person name="Hayakawa M."/>
        </authorList>
    </citation>
    <scope>NUCLEOTIDE SEQUENCE [LARGE SCALE GENOMIC DNA]</scope>
    <source>
        <strain evidence="2 3">NBRC12680</strain>
    </source>
</reference>
<dbReference type="Gene3D" id="3.10.310.10">
    <property type="entry name" value="Diaminopimelate Epimerase, Chain A, domain 1"/>
    <property type="match status" value="2"/>
</dbReference>
<dbReference type="GO" id="GO:0016853">
    <property type="term" value="F:isomerase activity"/>
    <property type="evidence" value="ECO:0007669"/>
    <property type="project" value="TreeGrafter"/>
</dbReference>
<keyword evidence="3" id="KW-1185">Reference proteome</keyword>
<accession>A0A402DRZ3</accession>
<dbReference type="PANTHER" id="PTHR13774">
    <property type="entry name" value="PHENAZINE BIOSYNTHESIS PROTEIN"/>
    <property type="match status" value="1"/>
</dbReference>
<organism evidence="2 3">
    <name type="scientific">Cellulomonas biazotea</name>
    <dbReference type="NCBI Taxonomy" id="1709"/>
    <lineage>
        <taxon>Bacteria</taxon>
        <taxon>Bacillati</taxon>
        <taxon>Actinomycetota</taxon>
        <taxon>Actinomycetes</taxon>
        <taxon>Micrococcales</taxon>
        <taxon>Cellulomonadaceae</taxon>
        <taxon>Cellulomonas</taxon>
    </lineage>
</organism>
<dbReference type="NCBIfam" id="TIGR00654">
    <property type="entry name" value="PhzF_family"/>
    <property type="match status" value="1"/>
</dbReference>
<dbReference type="Pfam" id="PF02567">
    <property type="entry name" value="PhzC-PhzF"/>
    <property type="match status" value="1"/>
</dbReference>
<comment type="caution">
    <text evidence="2">The sequence shown here is derived from an EMBL/GenBank/DDBJ whole genome shotgun (WGS) entry which is preliminary data.</text>
</comment>
<gene>
    <name evidence="2" type="ORF">CBZ_19340</name>
</gene>
<proteinExistence type="predicted"/>
<dbReference type="AlphaFoldDB" id="A0A402DRZ3"/>
<evidence type="ECO:0000313" key="3">
    <source>
        <dbReference type="Proteomes" id="UP000289954"/>
    </source>
</evidence>
<dbReference type="RefSeq" id="WP_130781481.1">
    <property type="nucleotide sequence ID" value="NZ_BIMR01000141.1"/>
</dbReference>
<dbReference type="Proteomes" id="UP000289954">
    <property type="component" value="Unassembled WGS sequence"/>
</dbReference>
<feature type="active site" evidence="1">
    <location>
        <position position="50"/>
    </location>
</feature>
<sequence>MTEPTPRPFSQVDVFTAVPYLGNPVAVVHDADDLTDDAMAAFARWTNLSETTFLLRPTTPDADYRLRIFTPGGELPFAGHPTIGSAHAWLAAGGTPARAGQVVQECGVGLVTLRTTSDGQPPRGVAGADRAGATSSGLAFAAPALLTESAEDDATVAAYARALGLPDTAVVDSRFLDNGPRWHVLLLDSAQRVLDVRPDWSALGDVHLGIVGPYPPGGDVAFEVRGFAPAIGVPEDPVTGSLNAVVGQWLTSTGRAPATYVASQGTVLGRRGRVRVERDADGTVWVGGDAVTCVAGTVVI</sequence>
<dbReference type="SUPFAM" id="SSF54506">
    <property type="entry name" value="Diaminopimelate epimerase-like"/>
    <property type="match status" value="1"/>
</dbReference>
<evidence type="ECO:0000256" key="1">
    <source>
        <dbReference type="PIRSR" id="PIRSR016184-1"/>
    </source>
</evidence>